<protein>
    <recommendedName>
        <fullName evidence="5">RxLR effector protein</fullName>
    </recommendedName>
</protein>
<feature type="region of interest" description="Disordered" evidence="1">
    <location>
        <begin position="39"/>
        <end position="92"/>
    </location>
</feature>
<sequence>MKFFVTAVLICCVTAIFSKASEPSDDDVDNLKFNTTQIELENAQDTSSESSELEPLPKRLPEEDPSALEKKKPIKSGETEKKPASEPNSGTADALSTSMAWIYFSIFATGYVLLPL</sequence>
<dbReference type="Proteomes" id="UP000053237">
    <property type="component" value="Unassembled WGS sequence"/>
</dbReference>
<organism evidence="3 4">
    <name type="scientific">Albugo candida</name>
    <dbReference type="NCBI Taxonomy" id="65357"/>
    <lineage>
        <taxon>Eukaryota</taxon>
        <taxon>Sar</taxon>
        <taxon>Stramenopiles</taxon>
        <taxon>Oomycota</taxon>
        <taxon>Peronosporomycetes</taxon>
        <taxon>Albuginales</taxon>
        <taxon>Albuginaceae</taxon>
        <taxon>Albugo</taxon>
    </lineage>
</organism>
<evidence type="ECO:0000313" key="4">
    <source>
        <dbReference type="Proteomes" id="UP000053237"/>
    </source>
</evidence>
<accession>A0A024G0X3</accession>
<dbReference type="InParanoid" id="A0A024G0X3"/>
<keyword evidence="2" id="KW-0732">Signal</keyword>
<evidence type="ECO:0000256" key="1">
    <source>
        <dbReference type="SAM" id="MobiDB-lite"/>
    </source>
</evidence>
<reference evidence="3 4" key="1">
    <citation type="submission" date="2012-05" db="EMBL/GenBank/DDBJ databases">
        <title>Recombination and specialization in a pathogen metapopulation.</title>
        <authorList>
            <person name="Gardiner A."/>
            <person name="Kemen E."/>
            <person name="Schultz-Larsen T."/>
            <person name="MacLean D."/>
            <person name="Van Oosterhout C."/>
            <person name="Jones J.D.G."/>
        </authorList>
    </citation>
    <scope>NUCLEOTIDE SEQUENCE [LARGE SCALE GENOMIC DNA]</scope>
    <source>
        <strain evidence="3 4">Ac Nc2</strain>
    </source>
</reference>
<feature type="compositionally biased region" description="Basic and acidic residues" evidence="1">
    <location>
        <begin position="55"/>
        <end position="84"/>
    </location>
</feature>
<dbReference type="AlphaFoldDB" id="A0A024G0X3"/>
<feature type="chain" id="PRO_5001532096" description="RxLR effector protein" evidence="2">
    <location>
        <begin position="21"/>
        <end position="116"/>
    </location>
</feature>
<proteinExistence type="predicted"/>
<feature type="signal peptide" evidence="2">
    <location>
        <begin position="1"/>
        <end position="20"/>
    </location>
</feature>
<evidence type="ECO:0008006" key="5">
    <source>
        <dbReference type="Google" id="ProtNLM"/>
    </source>
</evidence>
<evidence type="ECO:0000313" key="3">
    <source>
        <dbReference type="EMBL" id="CCI40492.1"/>
    </source>
</evidence>
<dbReference type="EMBL" id="CAIX01000009">
    <property type="protein sequence ID" value="CCI40492.1"/>
    <property type="molecule type" value="Genomic_DNA"/>
</dbReference>
<comment type="caution">
    <text evidence="3">The sequence shown here is derived from an EMBL/GenBank/DDBJ whole genome shotgun (WGS) entry which is preliminary data.</text>
</comment>
<keyword evidence="4" id="KW-1185">Reference proteome</keyword>
<evidence type="ECO:0000256" key="2">
    <source>
        <dbReference type="SAM" id="SignalP"/>
    </source>
</evidence>
<gene>
    <name evidence="3" type="ORF">BN9_012760</name>
</gene>
<name>A0A024G0X3_9STRA</name>